<proteinExistence type="predicted"/>
<evidence type="ECO:0000313" key="2">
    <source>
        <dbReference type="Proteomes" id="UP001221217"/>
    </source>
</evidence>
<protein>
    <submittedName>
        <fullName evidence="1">Uncharacterized protein</fullName>
    </submittedName>
</protein>
<dbReference type="EMBL" id="JAQQAL010000024">
    <property type="protein sequence ID" value="MDC7227329.1"/>
    <property type="molecule type" value="Genomic_DNA"/>
</dbReference>
<name>A0AAJ1MP69_9SPIO</name>
<organism evidence="1 2">
    <name type="scientific">Candidatus Thalassospirochaeta sargassi</name>
    <dbReference type="NCBI Taxonomy" id="3119039"/>
    <lineage>
        <taxon>Bacteria</taxon>
        <taxon>Pseudomonadati</taxon>
        <taxon>Spirochaetota</taxon>
        <taxon>Spirochaetia</taxon>
        <taxon>Spirochaetales</taxon>
        <taxon>Spirochaetaceae</taxon>
        <taxon>Candidatus Thalassospirochaeta</taxon>
    </lineage>
</organism>
<comment type="caution">
    <text evidence="1">The sequence shown here is derived from an EMBL/GenBank/DDBJ whole genome shotgun (WGS) entry which is preliminary data.</text>
</comment>
<evidence type="ECO:0000313" key="1">
    <source>
        <dbReference type="EMBL" id="MDC7227329.1"/>
    </source>
</evidence>
<dbReference type="AlphaFoldDB" id="A0AAJ1MP69"/>
<sequence length="80" mass="8792">MARNTAYTYLVDNITAQNAELLRKALLSNTKIIDVAVKLNSGVVVVTASKDPEAEIKMACSIAGCIFRMKVSKRKANYWA</sequence>
<reference evidence="1 2" key="1">
    <citation type="submission" date="2022-12" db="EMBL/GenBank/DDBJ databases">
        <title>Metagenome assembled genome from gulf of manar.</title>
        <authorList>
            <person name="Kohli P."/>
            <person name="Pk S."/>
            <person name="Venkata Ramana C."/>
            <person name="Sasikala C."/>
        </authorList>
    </citation>
    <scope>NUCLEOTIDE SEQUENCE [LARGE SCALE GENOMIC DNA]</scope>
    <source>
        <strain evidence="1">JB008</strain>
    </source>
</reference>
<gene>
    <name evidence="1" type="ORF">PQJ61_11260</name>
</gene>
<dbReference type="Proteomes" id="UP001221217">
    <property type="component" value="Unassembled WGS sequence"/>
</dbReference>
<accession>A0AAJ1MP69</accession>